<organism evidence="2 3">
    <name type="scientific">Criibacterium bergeronii</name>
    <dbReference type="NCBI Taxonomy" id="1871336"/>
    <lineage>
        <taxon>Bacteria</taxon>
        <taxon>Bacillati</taxon>
        <taxon>Bacillota</taxon>
        <taxon>Clostridia</taxon>
        <taxon>Peptostreptococcales</taxon>
        <taxon>Filifactoraceae</taxon>
        <taxon>Criibacterium</taxon>
    </lineage>
</organism>
<comment type="caution">
    <text evidence="2">The sequence shown here is derived from an EMBL/GenBank/DDBJ whole genome shotgun (WGS) entry which is preliminary data.</text>
</comment>
<name>A0A552V6Y6_9FIRM</name>
<dbReference type="RefSeq" id="WP_144398144.1">
    <property type="nucleotide sequence ID" value="NZ_VJXW01000007.1"/>
</dbReference>
<evidence type="ECO:0000256" key="1">
    <source>
        <dbReference type="SAM" id="MobiDB-lite"/>
    </source>
</evidence>
<dbReference type="OrthoDB" id="2087266at2"/>
<feature type="region of interest" description="Disordered" evidence="1">
    <location>
        <begin position="210"/>
        <end position="229"/>
    </location>
</feature>
<sequence length="229" mass="26065">MNLKNMLKRLTFNYTKVEGSNVYKLFSIVALSVEELKELFEKISSWQGISNAEGTTLDLIGEDVRQKRNGMTDDEYRLQLRFKNSLNRSGTDINSVNNIIKSFSKDEFIKIKDATDDEYFKEPAAIVIYMSNNSKNILNNKFEAAVAAGVRTIWLIYRDDLKSTLKLEDKKTDYQSRMYVTGEIQSGVAYKHQYVGKVITDNVNLGENNATTQQRTWVTGEPKSGQGGK</sequence>
<proteinExistence type="predicted"/>
<dbReference type="EMBL" id="VJXW01000007">
    <property type="protein sequence ID" value="TRW26215.1"/>
    <property type="molecule type" value="Genomic_DNA"/>
</dbReference>
<gene>
    <name evidence="2" type="ORF">FL857_05885</name>
</gene>
<protein>
    <submittedName>
        <fullName evidence="2">Uncharacterized protein</fullName>
    </submittedName>
</protein>
<evidence type="ECO:0000313" key="2">
    <source>
        <dbReference type="EMBL" id="TRW26215.1"/>
    </source>
</evidence>
<evidence type="ECO:0000313" key="3">
    <source>
        <dbReference type="Proteomes" id="UP000319424"/>
    </source>
</evidence>
<dbReference type="Proteomes" id="UP000319424">
    <property type="component" value="Unassembled WGS sequence"/>
</dbReference>
<accession>A0A552V6Y6</accession>
<reference evidence="2 3" key="1">
    <citation type="submission" date="2019-07" db="EMBL/GenBank/DDBJ databases">
        <title>Criibacterium bergeronii gen. nov., sp. nov. isolated from human clinical samples.</title>
        <authorList>
            <person name="Maheux A.F."/>
            <person name="Boudreau D.K."/>
            <person name="Berube E."/>
            <person name="Brodeur S."/>
            <person name="Bernard K.A."/>
            <person name="Abed J.Y."/>
            <person name="Ducrey E."/>
            <person name="Guay E.F."/>
            <person name="Raymond F."/>
            <person name="Corbeil J."/>
            <person name="Domingo M.-C."/>
            <person name="Roy P.H."/>
            <person name="Boissinot M."/>
            <person name="Tocheva E.I."/>
            <person name="Omar R.F."/>
        </authorList>
    </citation>
    <scope>NUCLEOTIDE SEQUENCE [LARGE SCALE GENOMIC DNA]</scope>
    <source>
        <strain evidence="2 3">CCRI-24246</strain>
    </source>
</reference>
<dbReference type="AlphaFoldDB" id="A0A552V6Y6"/>